<dbReference type="EMBL" id="FNPC01000020">
    <property type="protein sequence ID" value="SDY96632.1"/>
    <property type="molecule type" value="Genomic_DNA"/>
</dbReference>
<evidence type="ECO:0000313" key="1">
    <source>
        <dbReference type="EMBL" id="SDY96632.1"/>
    </source>
</evidence>
<dbReference type="PANTHER" id="PTHR12526">
    <property type="entry name" value="GLYCOSYLTRANSFERASE"/>
    <property type="match status" value="1"/>
</dbReference>
<dbReference type="OrthoDB" id="132546at2157"/>
<reference evidence="2" key="1">
    <citation type="submission" date="2016-10" db="EMBL/GenBank/DDBJ databases">
        <authorList>
            <person name="Varghese N."/>
            <person name="Submissions S."/>
        </authorList>
    </citation>
    <scope>NUCLEOTIDE SEQUENCE [LARGE SCALE GENOMIC DNA]</scope>
    <source>
        <strain evidence="2">DC30,IBRC 10041,KCTC 4046</strain>
    </source>
</reference>
<dbReference type="Pfam" id="PF13692">
    <property type="entry name" value="Glyco_trans_1_4"/>
    <property type="match status" value="1"/>
</dbReference>
<dbReference type="AlphaFoldDB" id="A0A1H3P691"/>
<proteinExistence type="predicted"/>
<accession>A0A1H3P691</accession>
<keyword evidence="1" id="KW-0808">Transferase</keyword>
<dbReference type="GO" id="GO:0016740">
    <property type="term" value="F:transferase activity"/>
    <property type="evidence" value="ECO:0007669"/>
    <property type="project" value="UniProtKB-KW"/>
</dbReference>
<evidence type="ECO:0000313" key="2">
    <source>
        <dbReference type="Proteomes" id="UP000199079"/>
    </source>
</evidence>
<dbReference type="SUPFAM" id="SSF53756">
    <property type="entry name" value="UDP-Glycosyltransferase/glycogen phosphorylase"/>
    <property type="match status" value="1"/>
</dbReference>
<sequence>MHITPIPNDIKNPYISLLYGALGDSEDFVINEIEFDAHSLLKNNLGLVHLHWLPGFYFIGSYLPLALLGALRFVILVEIAHLRSEGIIWTAHNKQSHECSHPFLEKTVRSYLAYRADKVIVHCGAAKSYYEDNIRQTNYEIIPHGNYSPEFDTVPTKEEARQKLELNNEQTTVLNFGTIRRYKRQCYIAELVEKELLNTEIYIVGRPWEQDLAADLREIEDESERVNVHLEYVESDDIALYHAAADFVILPYQNILTSGALLLALTLGKPIIAPNIGCLPEYITSNCGYLYNDDSELISILSDIDSGKKTSDDFSNDVIQSEVSDLSWDRIAELHSNVYLSILNEE</sequence>
<dbReference type="Gene3D" id="3.40.50.2000">
    <property type="entry name" value="Glycogen Phosphorylase B"/>
    <property type="match status" value="1"/>
</dbReference>
<name>A0A1H3P691_9EURY</name>
<gene>
    <name evidence="1" type="ORF">SAMN05216564_1209</name>
</gene>
<protein>
    <submittedName>
        <fullName evidence="1">Glycosyltransferase involved in cell wall bisynthesis</fullName>
    </submittedName>
</protein>
<organism evidence="1 2">
    <name type="scientific">Halopenitus persicus</name>
    <dbReference type="NCBI Taxonomy" id="1048396"/>
    <lineage>
        <taxon>Archaea</taxon>
        <taxon>Methanobacteriati</taxon>
        <taxon>Methanobacteriota</taxon>
        <taxon>Stenosarchaea group</taxon>
        <taxon>Halobacteria</taxon>
        <taxon>Halobacteriales</taxon>
        <taxon>Haloferacaceae</taxon>
        <taxon>Halopenitus</taxon>
    </lineage>
</organism>
<dbReference type="Proteomes" id="UP000199079">
    <property type="component" value="Unassembled WGS sequence"/>
</dbReference>
<dbReference type="RefSeq" id="WP_092735424.1">
    <property type="nucleotide sequence ID" value="NZ_FNPC01000020.1"/>
</dbReference>
<keyword evidence="2" id="KW-1185">Reference proteome</keyword>